<dbReference type="EMBL" id="FORT01000010">
    <property type="protein sequence ID" value="SFK23712.1"/>
    <property type="molecule type" value="Genomic_DNA"/>
</dbReference>
<protein>
    <submittedName>
        <fullName evidence="1">Uncharacterized protein</fullName>
    </submittedName>
</protein>
<keyword evidence="2" id="KW-1185">Reference proteome</keyword>
<sequence>MLQKWCARCKNHSFSSGDWYEWICPYCNKNLTLQKAVPAVIRFVLIRPYTPRRFQQKDHKPSRSDENTA</sequence>
<dbReference type="RefSeq" id="WP_327932380.1">
    <property type="nucleotide sequence ID" value="NZ_JARMFY010000014.1"/>
</dbReference>
<accession>A0A1I3XW28</accession>
<gene>
    <name evidence="1" type="ORF">SAMN05518846_110107</name>
</gene>
<evidence type="ECO:0000313" key="2">
    <source>
        <dbReference type="Proteomes" id="UP000198915"/>
    </source>
</evidence>
<evidence type="ECO:0000313" key="1">
    <source>
        <dbReference type="EMBL" id="SFK23712.1"/>
    </source>
</evidence>
<dbReference type="AlphaFoldDB" id="A0A1I3XW28"/>
<organism evidence="1 2">
    <name type="scientific">Brevibacillus centrosporus</name>
    <dbReference type="NCBI Taxonomy" id="54910"/>
    <lineage>
        <taxon>Bacteria</taxon>
        <taxon>Bacillati</taxon>
        <taxon>Bacillota</taxon>
        <taxon>Bacilli</taxon>
        <taxon>Bacillales</taxon>
        <taxon>Paenibacillaceae</taxon>
        <taxon>Brevibacillus</taxon>
    </lineage>
</organism>
<name>A0A1I3XW28_9BACL</name>
<reference evidence="2" key="1">
    <citation type="submission" date="2016-10" db="EMBL/GenBank/DDBJ databases">
        <authorList>
            <person name="Varghese N."/>
            <person name="Submissions S."/>
        </authorList>
    </citation>
    <scope>NUCLEOTIDE SEQUENCE [LARGE SCALE GENOMIC DNA]</scope>
    <source>
        <strain evidence="2">OK042</strain>
    </source>
</reference>
<proteinExistence type="predicted"/>
<dbReference type="STRING" id="1884381.SAMN05518846_110107"/>
<dbReference type="Proteomes" id="UP000198915">
    <property type="component" value="Unassembled WGS sequence"/>
</dbReference>